<dbReference type="OrthoDB" id="5976095at2"/>
<dbReference type="AlphaFoldDB" id="A0A4R3N9Z7"/>
<proteinExistence type="predicted"/>
<protein>
    <submittedName>
        <fullName evidence="2">Uncharacterized protein DUF4426</fullName>
    </submittedName>
</protein>
<feature type="domain" description="DUF4426" evidence="1">
    <location>
        <begin position="60"/>
        <end position="171"/>
    </location>
</feature>
<organism evidence="2 3">
    <name type="scientific">Thermomonas haemolytica</name>
    <dbReference type="NCBI Taxonomy" id="141949"/>
    <lineage>
        <taxon>Bacteria</taxon>
        <taxon>Pseudomonadati</taxon>
        <taxon>Pseudomonadota</taxon>
        <taxon>Gammaproteobacteria</taxon>
        <taxon>Lysobacterales</taxon>
        <taxon>Lysobacteraceae</taxon>
        <taxon>Thermomonas</taxon>
    </lineage>
</organism>
<dbReference type="InterPro" id="IPR025218">
    <property type="entry name" value="DUF4426"/>
</dbReference>
<reference evidence="2 3" key="1">
    <citation type="submission" date="2019-03" db="EMBL/GenBank/DDBJ databases">
        <title>Genomic Encyclopedia of Type Strains, Phase IV (KMG-IV): sequencing the most valuable type-strain genomes for metagenomic binning, comparative biology and taxonomic classification.</title>
        <authorList>
            <person name="Goeker M."/>
        </authorList>
    </citation>
    <scope>NUCLEOTIDE SEQUENCE [LARGE SCALE GENOMIC DNA]</scope>
    <source>
        <strain evidence="2 3">DSM 13605</strain>
    </source>
</reference>
<dbReference type="RefSeq" id="WP_114960143.1">
    <property type="nucleotide sequence ID" value="NZ_MSZW01000046.1"/>
</dbReference>
<dbReference type="Pfam" id="PF14467">
    <property type="entry name" value="DUF4426"/>
    <property type="match status" value="1"/>
</dbReference>
<comment type="caution">
    <text evidence="2">The sequence shown here is derived from an EMBL/GenBank/DDBJ whole genome shotgun (WGS) entry which is preliminary data.</text>
</comment>
<name>A0A4R3N9Z7_9GAMM</name>
<dbReference type="PROSITE" id="PS51257">
    <property type="entry name" value="PROKAR_LIPOPROTEIN"/>
    <property type="match status" value="1"/>
</dbReference>
<dbReference type="Proteomes" id="UP000295414">
    <property type="component" value="Unassembled WGS sequence"/>
</dbReference>
<dbReference type="Gene3D" id="2.60.40.3340">
    <property type="entry name" value="Domain of unknown function DUF4426"/>
    <property type="match status" value="1"/>
</dbReference>
<sequence>MPLPPRPLFPASSALASVPAGALPLLAALLLAGCGGTSVPQPAGAQLAASASHATTTATAGDAVLQATALDIAQLDPAMAARYGLDARQQGALLLVTLRDANGDALAPDDLVLTATASVLPDPPRGLALQPIRVDGLTDYIGVFAARPPANVRFHLTATRHGARAEFDASADLYPR</sequence>
<evidence type="ECO:0000313" key="2">
    <source>
        <dbReference type="EMBL" id="TCT26250.1"/>
    </source>
</evidence>
<accession>A0A4R3N9Z7</accession>
<keyword evidence="3" id="KW-1185">Reference proteome</keyword>
<evidence type="ECO:0000259" key="1">
    <source>
        <dbReference type="Pfam" id="PF14467"/>
    </source>
</evidence>
<evidence type="ECO:0000313" key="3">
    <source>
        <dbReference type="Proteomes" id="UP000295414"/>
    </source>
</evidence>
<dbReference type="EMBL" id="SMAP01000001">
    <property type="protein sequence ID" value="TCT26250.1"/>
    <property type="molecule type" value="Genomic_DNA"/>
</dbReference>
<gene>
    <name evidence="2" type="ORF">EDC34_101579</name>
</gene>